<evidence type="ECO:0000313" key="1">
    <source>
        <dbReference type="EMBL" id="OIQ93895.1"/>
    </source>
</evidence>
<gene>
    <name evidence="1" type="ORF">GALL_241830</name>
</gene>
<accession>A0A1J5RPM7</accession>
<reference evidence="1" key="1">
    <citation type="submission" date="2016-10" db="EMBL/GenBank/DDBJ databases">
        <title>Sequence of Gallionella enrichment culture.</title>
        <authorList>
            <person name="Poehlein A."/>
            <person name="Muehling M."/>
            <person name="Daniel R."/>
        </authorList>
    </citation>
    <scope>NUCLEOTIDE SEQUENCE</scope>
</reference>
<sequence length="81" mass="8843">MTESEQGTPRSLLDALLERACAVLQCDPVELRASRTPEGLVELRVARAFAERGPLSTTLVGTVEQIDEWLQRKAAEYGDGA</sequence>
<protein>
    <submittedName>
        <fullName evidence="1">Uncharacterized protein</fullName>
    </submittedName>
</protein>
<organism evidence="1">
    <name type="scientific">mine drainage metagenome</name>
    <dbReference type="NCBI Taxonomy" id="410659"/>
    <lineage>
        <taxon>unclassified sequences</taxon>
        <taxon>metagenomes</taxon>
        <taxon>ecological metagenomes</taxon>
    </lineage>
</organism>
<proteinExistence type="predicted"/>
<name>A0A1J5RPM7_9ZZZZ</name>
<dbReference type="AlphaFoldDB" id="A0A1J5RPM7"/>
<comment type="caution">
    <text evidence="1">The sequence shown here is derived from an EMBL/GenBank/DDBJ whole genome shotgun (WGS) entry which is preliminary data.</text>
</comment>
<dbReference type="EMBL" id="MLJW01000198">
    <property type="protein sequence ID" value="OIQ93895.1"/>
    <property type="molecule type" value="Genomic_DNA"/>
</dbReference>